<dbReference type="PROSITE" id="PS00624">
    <property type="entry name" value="GMC_OXRED_2"/>
    <property type="match status" value="1"/>
</dbReference>
<dbReference type="Gene3D" id="3.50.50.60">
    <property type="entry name" value="FAD/NAD(P)-binding domain"/>
    <property type="match status" value="2"/>
</dbReference>
<dbReference type="SUPFAM" id="SSF51905">
    <property type="entry name" value="FAD/NAD(P)-binding domain"/>
    <property type="match status" value="1"/>
</dbReference>
<evidence type="ECO:0000259" key="7">
    <source>
        <dbReference type="PROSITE" id="PS00623"/>
    </source>
</evidence>
<dbReference type="PANTHER" id="PTHR11552:SF147">
    <property type="entry name" value="CHOLINE DEHYDROGENASE, MITOCHONDRIAL"/>
    <property type="match status" value="1"/>
</dbReference>
<dbReference type="InterPro" id="IPR000172">
    <property type="entry name" value="GMC_OxRdtase_N"/>
</dbReference>
<reference evidence="10" key="1">
    <citation type="submission" date="2017-04" db="EMBL/GenBank/DDBJ databases">
        <authorList>
            <person name="Varghese N."/>
            <person name="Submissions S."/>
        </authorList>
    </citation>
    <scope>NUCLEOTIDE SEQUENCE [LARGE SCALE GENOMIC DNA]</scope>
    <source>
        <strain evidence="10">Ballard 720</strain>
    </source>
</reference>
<gene>
    <name evidence="9" type="ORF">SAMN06295900_106205</name>
</gene>
<dbReference type="Pfam" id="PF00732">
    <property type="entry name" value="GMC_oxred_N"/>
    <property type="match status" value="1"/>
</dbReference>
<feature type="binding site" evidence="5">
    <location>
        <begin position="517"/>
        <end position="518"/>
    </location>
    <ligand>
        <name>FAD</name>
        <dbReference type="ChEBI" id="CHEBI:57692"/>
    </ligand>
</feature>
<dbReference type="PROSITE" id="PS00623">
    <property type="entry name" value="GMC_OXRED_1"/>
    <property type="match status" value="1"/>
</dbReference>
<dbReference type="Pfam" id="PF05199">
    <property type="entry name" value="GMC_oxred_C"/>
    <property type="match status" value="1"/>
</dbReference>
<dbReference type="InterPro" id="IPR007867">
    <property type="entry name" value="GMC_OxRtase_C"/>
</dbReference>
<evidence type="ECO:0000256" key="1">
    <source>
        <dbReference type="ARBA" id="ARBA00001974"/>
    </source>
</evidence>
<feature type="domain" description="Glucose-methanol-choline oxidoreductase N-terminal" evidence="8">
    <location>
        <begin position="280"/>
        <end position="294"/>
    </location>
</feature>
<dbReference type="Gene3D" id="3.30.410.40">
    <property type="match status" value="2"/>
</dbReference>
<feature type="binding site" evidence="5">
    <location>
        <position position="106"/>
    </location>
    <ligand>
        <name>FAD</name>
        <dbReference type="ChEBI" id="CHEBI:57692"/>
    </ligand>
</feature>
<keyword evidence="4 5" id="KW-0274">FAD</keyword>
<evidence type="ECO:0000256" key="2">
    <source>
        <dbReference type="ARBA" id="ARBA00010790"/>
    </source>
</evidence>
<dbReference type="PANTHER" id="PTHR11552">
    <property type="entry name" value="GLUCOSE-METHANOL-CHOLINE GMC OXIDOREDUCTASE"/>
    <property type="match status" value="1"/>
</dbReference>
<evidence type="ECO:0000313" key="10">
    <source>
        <dbReference type="Proteomes" id="UP000192911"/>
    </source>
</evidence>
<sequence>MPCQMPSAHAICARLFPYRSLATVYDYLILGGGSAGCVLAARLTEDAGKTVCLVEAGRDLTQASMPADIRSRYPGRAYLDTRNIWQRLQARMSAPAAPRRYEQARVLGGGSAINALMANRGAPADYDEWDALGATGWNWAQCLPYFRKLETDRDLDGPLHGAHGPLCVRRASADRLSPFVRGVLGALERRGYPQRIDQNGQWEDGAYVGVIAVSAAGERIPTSICYLDEHARARPNLTVHTGALAERVIFDGRRAIGADVRLADGERRTLHAQRVIVSMGAIHSPALLMRSGVGPVDALAAYGIGVVAARDGVGRNLMEHPSIAVSAFLPREMRTPFPDEHHEQAVIRYSSGLPGTPAGDMHGAILSRSGWHSIGYRLGTMFFWVNKSYSRGCVRLASAHADREPAVEFSMLSDPRDLERLKDAVRFGAHTLADPALAPRLGPIFPSSYSPRVAAVAEPGKLNATQRGALSALLDVAGPLRGALIARVITQGISLDALLADDAALTEFVIRSVGGTWHPSGTCRMGAPNDPLAVTAPDGTVYGVEGLTVCDASLMPSIPCANTNVPTIMIAERIADMLRGRPVQ</sequence>
<evidence type="ECO:0000259" key="8">
    <source>
        <dbReference type="PROSITE" id="PS00624"/>
    </source>
</evidence>
<dbReference type="GO" id="GO:0050660">
    <property type="term" value="F:flavin adenine dinucleotide binding"/>
    <property type="evidence" value="ECO:0007669"/>
    <property type="project" value="InterPro"/>
</dbReference>
<evidence type="ECO:0000313" key="9">
    <source>
        <dbReference type="EMBL" id="SMF38939.1"/>
    </source>
</evidence>
<evidence type="ECO:0000256" key="6">
    <source>
        <dbReference type="RuleBase" id="RU003968"/>
    </source>
</evidence>
<keyword evidence="3 6" id="KW-0285">Flavoprotein</keyword>
<comment type="similarity">
    <text evidence="2 6">Belongs to the GMC oxidoreductase family.</text>
</comment>
<evidence type="ECO:0000256" key="3">
    <source>
        <dbReference type="ARBA" id="ARBA00022630"/>
    </source>
</evidence>
<dbReference type="InterPro" id="IPR012132">
    <property type="entry name" value="GMC_OxRdtase"/>
</dbReference>
<proteinExistence type="inferred from homology"/>
<dbReference type="EMBL" id="FXAH01000006">
    <property type="protein sequence ID" value="SMF38939.1"/>
    <property type="molecule type" value="Genomic_DNA"/>
</dbReference>
<comment type="cofactor">
    <cofactor evidence="1 5">
        <name>FAD</name>
        <dbReference type="ChEBI" id="CHEBI:57692"/>
    </cofactor>
</comment>
<dbReference type="Proteomes" id="UP000192911">
    <property type="component" value="Unassembled WGS sequence"/>
</dbReference>
<dbReference type="STRING" id="28094.SAMN06295900_106205"/>
<organism evidence="9 10">
    <name type="scientific">Trinickia caryophylli</name>
    <name type="common">Paraburkholderia caryophylli</name>
    <dbReference type="NCBI Taxonomy" id="28094"/>
    <lineage>
        <taxon>Bacteria</taxon>
        <taxon>Pseudomonadati</taxon>
        <taxon>Pseudomonadota</taxon>
        <taxon>Betaproteobacteria</taxon>
        <taxon>Burkholderiales</taxon>
        <taxon>Burkholderiaceae</taxon>
        <taxon>Trinickia</taxon>
    </lineage>
</organism>
<evidence type="ECO:0000256" key="4">
    <source>
        <dbReference type="ARBA" id="ARBA00022827"/>
    </source>
</evidence>
<dbReference type="GO" id="GO:0016614">
    <property type="term" value="F:oxidoreductase activity, acting on CH-OH group of donors"/>
    <property type="evidence" value="ECO:0007669"/>
    <property type="project" value="InterPro"/>
</dbReference>
<feature type="domain" description="Glucose-methanol-choline oxidoreductase N-terminal" evidence="7">
    <location>
        <begin position="104"/>
        <end position="127"/>
    </location>
</feature>
<keyword evidence="10" id="KW-1185">Reference proteome</keyword>
<accession>A0A1X7ERT4</accession>
<dbReference type="SUPFAM" id="SSF54373">
    <property type="entry name" value="FAD-linked reductases, C-terminal domain"/>
    <property type="match status" value="1"/>
</dbReference>
<protein>
    <submittedName>
        <fullName evidence="9">5-(Hydroxymethyl)furfural/furfural oxidase</fullName>
    </submittedName>
</protein>
<evidence type="ECO:0000256" key="5">
    <source>
        <dbReference type="PIRSR" id="PIRSR000137-2"/>
    </source>
</evidence>
<dbReference type="AlphaFoldDB" id="A0A1X7ERT4"/>
<name>A0A1X7ERT4_TRICW</name>
<dbReference type="PIRSF" id="PIRSF000137">
    <property type="entry name" value="Alcohol_oxidase"/>
    <property type="match status" value="1"/>
</dbReference>
<dbReference type="InterPro" id="IPR036188">
    <property type="entry name" value="FAD/NAD-bd_sf"/>
</dbReference>